<reference evidence="1 2" key="1">
    <citation type="submission" date="2019-01" db="EMBL/GenBank/DDBJ databases">
        <title>Intercellular communication is required for trap formation in the nematode-trapping fungus Duddingtonia flagrans.</title>
        <authorList>
            <person name="Youssar L."/>
            <person name="Wernet V."/>
            <person name="Hensel N."/>
            <person name="Hildebrandt H.-G."/>
            <person name="Fischer R."/>
        </authorList>
    </citation>
    <scope>NUCLEOTIDE SEQUENCE [LARGE SCALE GENOMIC DNA]</scope>
    <source>
        <strain evidence="1 2">CBS H-5679</strain>
    </source>
</reference>
<name>A0A437A4H2_ARTFL</name>
<dbReference type="Proteomes" id="UP000283090">
    <property type="component" value="Unassembled WGS sequence"/>
</dbReference>
<dbReference type="GeneID" id="93586610"/>
<comment type="caution">
    <text evidence="1">The sequence shown here is derived from an EMBL/GenBank/DDBJ whole genome shotgun (WGS) entry which is preliminary data.</text>
</comment>
<dbReference type="VEuPathDB" id="FungiDB:DFL_004299"/>
<dbReference type="RefSeq" id="XP_067491547.1">
    <property type="nucleotide sequence ID" value="XM_067633370.1"/>
</dbReference>
<organism evidence="1 2">
    <name type="scientific">Arthrobotrys flagrans</name>
    <name type="common">Nematode-trapping fungus</name>
    <name type="synonym">Trichothecium flagrans</name>
    <dbReference type="NCBI Taxonomy" id="97331"/>
    <lineage>
        <taxon>Eukaryota</taxon>
        <taxon>Fungi</taxon>
        <taxon>Dikarya</taxon>
        <taxon>Ascomycota</taxon>
        <taxon>Pezizomycotina</taxon>
        <taxon>Orbiliomycetes</taxon>
        <taxon>Orbiliales</taxon>
        <taxon>Orbiliaceae</taxon>
        <taxon>Arthrobotrys</taxon>
    </lineage>
</organism>
<dbReference type="AlphaFoldDB" id="A0A437A4H2"/>
<protein>
    <submittedName>
        <fullName evidence="1">Uncharacterized protein</fullName>
    </submittedName>
</protein>
<gene>
    <name evidence="1" type="ORF">DFL_004299</name>
</gene>
<accession>A0A437A4H2</accession>
<dbReference type="STRING" id="97331.A0A437A4H2"/>
<sequence length="88" mass="9755">MFRATLRDGVSTIVDVAEKVMDTVKDIVETAWDGINSAMQTIGKETIDAGKTIIGTVADFDYINTTASWDTFLSKKTKFRNFEKIGSK</sequence>
<keyword evidence="2" id="KW-1185">Reference proteome</keyword>
<evidence type="ECO:0000313" key="2">
    <source>
        <dbReference type="Proteomes" id="UP000283090"/>
    </source>
</evidence>
<evidence type="ECO:0000313" key="1">
    <source>
        <dbReference type="EMBL" id="RVD86003.1"/>
    </source>
</evidence>
<dbReference type="OrthoDB" id="160645at2759"/>
<dbReference type="EMBL" id="SAEB01000006">
    <property type="protein sequence ID" value="RVD86003.1"/>
    <property type="molecule type" value="Genomic_DNA"/>
</dbReference>
<proteinExistence type="predicted"/>